<keyword evidence="2 7" id="KW-0808">Transferase</keyword>
<feature type="binding site" evidence="6 7">
    <location>
        <position position="226"/>
    </location>
    <ligand>
        <name>Zn(2+)</name>
        <dbReference type="ChEBI" id="CHEBI:29105"/>
    </ligand>
</feature>
<feature type="binding site" evidence="7">
    <location>
        <position position="293"/>
    </location>
    <ligand>
        <name>Zn(2+)</name>
        <dbReference type="ChEBI" id="CHEBI:29105"/>
    </ligand>
</feature>
<dbReference type="FunFam" id="3.20.20.330:FF:000002">
    <property type="entry name" value="Homocysteine S-methyltransferase"/>
    <property type="match status" value="1"/>
</dbReference>
<sequence>MSASLLHGVHSLDGGTASELTRIGCMHFCGDPLWSSRLLYTNPEAIVQVHKNFLLAGAEVVFTATYQAWLEGCQKHLGLTKEEAIRVMESGVKLARKACQEICKETGEAEGLVAGSVGPYGASLLDGSEYTGNYIEKITSQELVDWHRPRMKALVDSGADFLAIETIPVLREAEAIVRLLQEFPAAEASVSFSCKDGSHTCHGELFSDAVRSVCQSDQVIAVGLNCTSPQYVTPLLKSIGHLQIKKPILVKPNSGELWDAIDKKFYGQNHFQDLSDCIDDWIDQGAQWIGGCCQIYPKDIKRIKDKIRQKVKTFK</sequence>
<dbReference type="InterPro" id="IPR036589">
    <property type="entry name" value="HCY_dom_sf"/>
</dbReference>
<organism evidence="9 10">
    <name type="scientific">Sinanodonta woodiana</name>
    <name type="common">Chinese pond mussel</name>
    <name type="synonym">Anodonta woodiana</name>
    <dbReference type="NCBI Taxonomy" id="1069815"/>
    <lineage>
        <taxon>Eukaryota</taxon>
        <taxon>Metazoa</taxon>
        <taxon>Spiralia</taxon>
        <taxon>Lophotrochozoa</taxon>
        <taxon>Mollusca</taxon>
        <taxon>Bivalvia</taxon>
        <taxon>Autobranchia</taxon>
        <taxon>Heteroconchia</taxon>
        <taxon>Palaeoheterodonta</taxon>
        <taxon>Unionida</taxon>
        <taxon>Unionoidea</taxon>
        <taxon>Unionidae</taxon>
        <taxon>Unioninae</taxon>
        <taxon>Sinanodonta</taxon>
    </lineage>
</organism>
<evidence type="ECO:0000256" key="4">
    <source>
        <dbReference type="ARBA" id="ARBA00022833"/>
    </source>
</evidence>
<dbReference type="PIRSF" id="PIRSF037505">
    <property type="entry name" value="Betaine_HMT"/>
    <property type="match status" value="1"/>
</dbReference>
<dbReference type="PANTHER" id="PTHR46015:SF1">
    <property type="entry name" value="HOMOCYSTEINE S-METHYLTRANSFERASE-LIKE ISOFORM 1"/>
    <property type="match status" value="1"/>
</dbReference>
<evidence type="ECO:0000256" key="6">
    <source>
        <dbReference type="PIRSR" id="PIRSR037505-2"/>
    </source>
</evidence>
<dbReference type="AlphaFoldDB" id="A0ABD3UEG1"/>
<gene>
    <name evidence="9" type="ORF">ACJMK2_017522</name>
</gene>
<dbReference type="PROSITE" id="PS50970">
    <property type="entry name" value="HCY"/>
    <property type="match status" value="1"/>
</dbReference>
<dbReference type="Gene3D" id="3.20.20.330">
    <property type="entry name" value="Homocysteine-binding-like domain"/>
    <property type="match status" value="1"/>
</dbReference>
<dbReference type="InterPro" id="IPR003726">
    <property type="entry name" value="HCY_dom"/>
</dbReference>
<keyword evidence="1 7" id="KW-0489">Methyltransferase</keyword>
<evidence type="ECO:0000256" key="2">
    <source>
        <dbReference type="ARBA" id="ARBA00022679"/>
    </source>
</evidence>
<evidence type="ECO:0000313" key="9">
    <source>
        <dbReference type="EMBL" id="KAL3846543.1"/>
    </source>
</evidence>
<protein>
    <recommendedName>
        <fullName evidence="8">Hcy-binding domain-containing protein</fullName>
    </recommendedName>
</protein>
<evidence type="ECO:0000313" key="10">
    <source>
        <dbReference type="Proteomes" id="UP001634394"/>
    </source>
</evidence>
<dbReference type="InterPro" id="IPR017226">
    <property type="entry name" value="BHMT-like"/>
</dbReference>
<dbReference type="PANTHER" id="PTHR46015">
    <property type="entry name" value="ZGC:172121"/>
    <property type="match status" value="1"/>
</dbReference>
<dbReference type="Proteomes" id="UP001634394">
    <property type="component" value="Unassembled WGS sequence"/>
</dbReference>
<reference evidence="9 10" key="1">
    <citation type="submission" date="2024-11" db="EMBL/GenBank/DDBJ databases">
        <title>Chromosome-level genome assembly of the freshwater bivalve Anodonta woodiana.</title>
        <authorList>
            <person name="Chen X."/>
        </authorList>
    </citation>
    <scope>NUCLEOTIDE SEQUENCE [LARGE SCALE GENOMIC DNA]</scope>
    <source>
        <strain evidence="9">MN2024</strain>
        <tissue evidence="9">Gills</tissue>
    </source>
</reference>
<feature type="binding site" evidence="7">
    <location>
        <position position="292"/>
    </location>
    <ligand>
        <name>Zn(2+)</name>
        <dbReference type="ChEBI" id="CHEBI:29105"/>
    </ligand>
</feature>
<evidence type="ECO:0000259" key="8">
    <source>
        <dbReference type="PROSITE" id="PS50970"/>
    </source>
</evidence>
<evidence type="ECO:0000256" key="3">
    <source>
        <dbReference type="ARBA" id="ARBA00022723"/>
    </source>
</evidence>
<dbReference type="NCBIfam" id="NF007020">
    <property type="entry name" value="PRK09485.1"/>
    <property type="match status" value="1"/>
</dbReference>
<dbReference type="Pfam" id="PF02574">
    <property type="entry name" value="S-methyl_trans"/>
    <property type="match status" value="1"/>
</dbReference>
<evidence type="ECO:0000256" key="5">
    <source>
        <dbReference type="ARBA" id="ARBA00034478"/>
    </source>
</evidence>
<keyword evidence="10" id="KW-1185">Reference proteome</keyword>
<name>A0ABD3UEG1_SINWO</name>
<comment type="cofactor">
    <cofactor evidence="6">
        <name>Zn(2+)</name>
        <dbReference type="ChEBI" id="CHEBI:29105"/>
    </cofactor>
    <text evidence="6">Binds 1 zinc ion per subunit.</text>
</comment>
<comment type="pathway">
    <text evidence="5">Amino-acid biosynthesis; L-methionine biosynthesis via de novo pathway.</text>
</comment>
<accession>A0ABD3UEG1</accession>
<keyword evidence="3 6" id="KW-0479">Metal-binding</keyword>
<proteinExistence type="predicted"/>
<dbReference type="SUPFAM" id="SSF82282">
    <property type="entry name" value="Homocysteine S-methyltransferase"/>
    <property type="match status" value="1"/>
</dbReference>
<keyword evidence="4 6" id="KW-0862">Zinc</keyword>
<feature type="domain" description="Hcy-binding" evidence="8">
    <location>
        <begin position="1"/>
        <end position="307"/>
    </location>
</feature>
<dbReference type="GO" id="GO:0008168">
    <property type="term" value="F:methyltransferase activity"/>
    <property type="evidence" value="ECO:0007669"/>
    <property type="project" value="UniProtKB-UniRule"/>
</dbReference>
<evidence type="ECO:0000256" key="1">
    <source>
        <dbReference type="ARBA" id="ARBA00022603"/>
    </source>
</evidence>
<dbReference type="GO" id="GO:0032259">
    <property type="term" value="P:methylation"/>
    <property type="evidence" value="ECO:0007669"/>
    <property type="project" value="UniProtKB-KW"/>
</dbReference>
<dbReference type="GO" id="GO:0046872">
    <property type="term" value="F:metal ion binding"/>
    <property type="evidence" value="ECO:0007669"/>
    <property type="project" value="UniProtKB-KW"/>
</dbReference>
<comment type="caution">
    <text evidence="9">The sequence shown here is derived from an EMBL/GenBank/DDBJ whole genome shotgun (WGS) entry which is preliminary data.</text>
</comment>
<evidence type="ECO:0000256" key="7">
    <source>
        <dbReference type="PROSITE-ProRule" id="PRU00333"/>
    </source>
</evidence>
<dbReference type="EMBL" id="JBJQND010000016">
    <property type="protein sequence ID" value="KAL3846543.1"/>
    <property type="molecule type" value="Genomic_DNA"/>
</dbReference>
<dbReference type="InterPro" id="IPR051486">
    <property type="entry name" value="Hcy_S-methyltransferase"/>
</dbReference>